<keyword evidence="1" id="KW-0472">Membrane</keyword>
<evidence type="ECO:0000313" key="2">
    <source>
        <dbReference type="EMBL" id="SEF58205.1"/>
    </source>
</evidence>
<dbReference type="RefSeq" id="WP_103908880.1">
    <property type="nucleotide sequence ID" value="NZ_FNUZ01000001.1"/>
</dbReference>
<dbReference type="InterPro" id="IPR025961">
    <property type="entry name" value="Metal_resist"/>
</dbReference>
<dbReference type="Proteomes" id="UP000236752">
    <property type="component" value="Unassembled WGS sequence"/>
</dbReference>
<keyword evidence="3" id="KW-1185">Reference proteome</keyword>
<organism evidence="2 3">
    <name type="scientific">Thalassococcus halodurans</name>
    <dbReference type="NCBI Taxonomy" id="373675"/>
    <lineage>
        <taxon>Bacteria</taxon>
        <taxon>Pseudomonadati</taxon>
        <taxon>Pseudomonadota</taxon>
        <taxon>Alphaproteobacteria</taxon>
        <taxon>Rhodobacterales</taxon>
        <taxon>Roseobacteraceae</taxon>
        <taxon>Thalassococcus</taxon>
    </lineage>
</organism>
<evidence type="ECO:0000313" key="3">
    <source>
        <dbReference type="Proteomes" id="UP000236752"/>
    </source>
</evidence>
<keyword evidence="1" id="KW-1133">Transmembrane helix</keyword>
<name>A0A1H5T5X8_9RHOB</name>
<dbReference type="OrthoDB" id="7688532at2"/>
<gene>
    <name evidence="2" type="ORF">SAMN04488045_0502</name>
</gene>
<keyword evidence="1" id="KW-0812">Transmembrane</keyword>
<dbReference type="Pfam" id="PF13801">
    <property type="entry name" value="Metal_resist"/>
    <property type="match status" value="1"/>
</dbReference>
<accession>A0A1H5T5X8</accession>
<dbReference type="AlphaFoldDB" id="A0A1H5T5X8"/>
<proteinExistence type="predicted"/>
<feature type="transmembrane region" description="Helical" evidence="1">
    <location>
        <begin position="17"/>
        <end position="39"/>
    </location>
</feature>
<sequence length="171" mass="19797">MSDVQQEKPKRFPWTRVLLVVSLALNLLIVGAMATFFFANSGPREFSRRPPPDGPFLYLRAFSQEDRRALGREFFKNSKPSPEMRELALQDYQDVVDLLKQPEFNQAELTSVLERQHQRSKSLQERGRQMMVEYLGTKTPAERAAYADRLAEEVSEFRSRGKKGDRYGPKP</sequence>
<protein>
    <submittedName>
        <fullName evidence="2">Uncharacterized membrane protein</fullName>
    </submittedName>
</protein>
<evidence type="ECO:0000256" key="1">
    <source>
        <dbReference type="SAM" id="Phobius"/>
    </source>
</evidence>
<reference evidence="2 3" key="1">
    <citation type="submission" date="2016-10" db="EMBL/GenBank/DDBJ databases">
        <authorList>
            <person name="de Groot N.N."/>
        </authorList>
    </citation>
    <scope>NUCLEOTIDE SEQUENCE [LARGE SCALE GENOMIC DNA]</scope>
    <source>
        <strain evidence="2 3">DSM 26915</strain>
    </source>
</reference>
<dbReference type="EMBL" id="FNUZ01000001">
    <property type="protein sequence ID" value="SEF58205.1"/>
    <property type="molecule type" value="Genomic_DNA"/>
</dbReference>